<dbReference type="EMBL" id="LUGH01000181">
    <property type="protein sequence ID" value="OBZ88014.1"/>
    <property type="molecule type" value="Genomic_DNA"/>
</dbReference>
<dbReference type="GO" id="GO:0061665">
    <property type="term" value="F:SUMO ligase activity"/>
    <property type="evidence" value="ECO:0007669"/>
    <property type="project" value="TreeGrafter"/>
</dbReference>
<dbReference type="STRING" id="101091.A0A1C7NL43"/>
<sequence>MNITSYKRRKLRQKPNILAIKQSQEIGELVGLRHLKDIISQGIIPISLFRLRKRKLEAIYSYLLKHQLIHDKEPDIHSLLTHELAEYLLHTIYPGYPACKAKNIAYADYRESRKKDSKQADPLAYDSVPTTEVYDRLYEVYRMDVDWQDREKTDCSIKIPVSVFRKSIERTQFIHQKQKSAIKYHLCFWNSTRTLIKPLCRSLRFDHQEVWDEKHQNLVLEGFMHVDITDRFYCYSPSASILADMTNRQRGKLQSKRSPVTLEIELVGHEEQNISHISISAVARKSIEELVCELYLHTMTEHIARNIQKSTSPLKAQQDAIRLLRYYHTTDDIRDRIRNLENVFMAYLSDTEELEDICLTEFVSLIDVISQTRIRHPAKSIHCRHPTCFDAAVFFEHHLETRRWSCPICLVHIKDFEELRIDYATKAKLRQYPNKDRVLISSS</sequence>
<dbReference type="PROSITE" id="PS51044">
    <property type="entry name" value="ZF_SP_RING"/>
    <property type="match status" value="1"/>
</dbReference>
<dbReference type="Pfam" id="PF02891">
    <property type="entry name" value="zf-MIZ"/>
    <property type="match status" value="1"/>
</dbReference>
<dbReference type="InterPro" id="IPR013083">
    <property type="entry name" value="Znf_RING/FYVE/PHD"/>
</dbReference>
<evidence type="ECO:0000256" key="2">
    <source>
        <dbReference type="ARBA" id="ARBA00022771"/>
    </source>
</evidence>
<reference evidence="6 7" key="1">
    <citation type="submission" date="2016-03" db="EMBL/GenBank/DDBJ databases">
        <title>Choanephora cucurbitarum.</title>
        <authorList>
            <person name="Min B."/>
            <person name="Park H."/>
            <person name="Park J.-H."/>
            <person name="Shin H.-D."/>
            <person name="Choi I.-G."/>
        </authorList>
    </citation>
    <scope>NUCLEOTIDE SEQUENCE [LARGE SCALE GENOMIC DNA]</scope>
    <source>
        <strain evidence="6 7">KUS-F28377</strain>
    </source>
</reference>
<name>A0A1C7NL43_9FUNG</name>
<organism evidence="6 7">
    <name type="scientific">Choanephora cucurbitarum</name>
    <dbReference type="NCBI Taxonomy" id="101091"/>
    <lineage>
        <taxon>Eukaryota</taxon>
        <taxon>Fungi</taxon>
        <taxon>Fungi incertae sedis</taxon>
        <taxon>Mucoromycota</taxon>
        <taxon>Mucoromycotina</taxon>
        <taxon>Mucoromycetes</taxon>
        <taxon>Mucorales</taxon>
        <taxon>Mucorineae</taxon>
        <taxon>Choanephoraceae</taxon>
        <taxon>Choanephoroideae</taxon>
        <taxon>Choanephora</taxon>
    </lineage>
</organism>
<dbReference type="PANTHER" id="PTHR10782:SF4">
    <property type="entry name" value="TONALLI, ISOFORM E"/>
    <property type="match status" value="1"/>
</dbReference>
<dbReference type="Proteomes" id="UP000093000">
    <property type="component" value="Unassembled WGS sequence"/>
</dbReference>
<keyword evidence="2 4" id="KW-0863">Zinc-finger</keyword>
<keyword evidence="1" id="KW-0479">Metal-binding</keyword>
<dbReference type="OrthoDB" id="28127at2759"/>
<evidence type="ECO:0000259" key="5">
    <source>
        <dbReference type="PROSITE" id="PS51044"/>
    </source>
</evidence>
<keyword evidence="3" id="KW-0862">Zinc</keyword>
<dbReference type="PANTHER" id="PTHR10782">
    <property type="entry name" value="ZINC FINGER MIZ DOMAIN-CONTAINING PROTEIN"/>
    <property type="match status" value="1"/>
</dbReference>
<evidence type="ECO:0000313" key="7">
    <source>
        <dbReference type="Proteomes" id="UP000093000"/>
    </source>
</evidence>
<accession>A0A1C7NL43</accession>
<dbReference type="GO" id="GO:0016925">
    <property type="term" value="P:protein sumoylation"/>
    <property type="evidence" value="ECO:0007669"/>
    <property type="project" value="TreeGrafter"/>
</dbReference>
<dbReference type="GO" id="GO:0000785">
    <property type="term" value="C:chromatin"/>
    <property type="evidence" value="ECO:0007669"/>
    <property type="project" value="TreeGrafter"/>
</dbReference>
<evidence type="ECO:0000313" key="6">
    <source>
        <dbReference type="EMBL" id="OBZ88014.1"/>
    </source>
</evidence>
<comment type="caution">
    <text evidence="6">The sequence shown here is derived from an EMBL/GenBank/DDBJ whole genome shotgun (WGS) entry which is preliminary data.</text>
</comment>
<feature type="domain" description="SP-RING-type" evidence="5">
    <location>
        <begin position="350"/>
        <end position="438"/>
    </location>
</feature>
<dbReference type="GO" id="GO:0008270">
    <property type="term" value="F:zinc ion binding"/>
    <property type="evidence" value="ECO:0007669"/>
    <property type="project" value="UniProtKB-KW"/>
</dbReference>
<evidence type="ECO:0000256" key="1">
    <source>
        <dbReference type="ARBA" id="ARBA00022723"/>
    </source>
</evidence>
<gene>
    <name evidence="6" type="ORF">A0J61_03933</name>
</gene>
<dbReference type="AlphaFoldDB" id="A0A1C7NL43"/>
<dbReference type="InParanoid" id="A0A1C7NL43"/>
<keyword evidence="7" id="KW-1185">Reference proteome</keyword>
<dbReference type="CDD" id="cd16650">
    <property type="entry name" value="SP-RING_PIAS-like"/>
    <property type="match status" value="1"/>
</dbReference>
<protein>
    <recommendedName>
        <fullName evidence="5">SP-RING-type domain-containing protein</fullName>
    </recommendedName>
</protein>
<dbReference type="InterPro" id="IPR004181">
    <property type="entry name" value="Znf_MIZ"/>
</dbReference>
<evidence type="ECO:0000256" key="3">
    <source>
        <dbReference type="ARBA" id="ARBA00022833"/>
    </source>
</evidence>
<dbReference type="Gene3D" id="3.30.40.10">
    <property type="entry name" value="Zinc/RING finger domain, C3HC4 (zinc finger)"/>
    <property type="match status" value="1"/>
</dbReference>
<proteinExistence type="predicted"/>
<evidence type="ECO:0000256" key="4">
    <source>
        <dbReference type="PROSITE-ProRule" id="PRU00452"/>
    </source>
</evidence>